<comment type="caution">
    <text evidence="1">The sequence shown here is derived from an EMBL/GenBank/DDBJ whole genome shotgun (WGS) entry which is preliminary data.</text>
</comment>
<dbReference type="OrthoDB" id="1887732at2759"/>
<dbReference type="PANTHER" id="PTHR37752:SF1">
    <property type="entry name" value="OS02G0610700 PROTEIN"/>
    <property type="match status" value="1"/>
</dbReference>
<dbReference type="PANTHER" id="PTHR37752">
    <property type="entry name" value="OS02G0610700 PROTEIN"/>
    <property type="match status" value="1"/>
</dbReference>
<evidence type="ECO:0000313" key="1">
    <source>
        <dbReference type="EMBL" id="KAB1204187.1"/>
    </source>
</evidence>
<accession>A0A6A1UWY5</accession>
<name>A0A6A1UWY5_9ROSI</name>
<sequence>MASTSLPLINGGFISSSQYKSLTNPRQSANLLQWGWRRDQEANMVINRTREEAFQILANPNVSSGKRGSNNEVIMVDPLEAKQLAAKQMQAIKAKEKFQRRRKIEAINGAWAMIGLTAGLVIEGQTGKSILMQLAEYWSAIVHFFVQ</sequence>
<dbReference type="Proteomes" id="UP000516437">
    <property type="component" value="Chromosome 8"/>
</dbReference>
<reference evidence="1 2" key="1">
    <citation type="journal article" date="2019" name="Plant Biotechnol. J.">
        <title>The red bayberry genome and genetic basis of sex determination.</title>
        <authorList>
            <person name="Jia H.M."/>
            <person name="Jia H.J."/>
            <person name="Cai Q.L."/>
            <person name="Wang Y."/>
            <person name="Zhao H.B."/>
            <person name="Yang W.F."/>
            <person name="Wang G.Y."/>
            <person name="Li Y.H."/>
            <person name="Zhan D.L."/>
            <person name="Shen Y.T."/>
            <person name="Niu Q.F."/>
            <person name="Chang L."/>
            <person name="Qiu J."/>
            <person name="Zhao L."/>
            <person name="Xie H.B."/>
            <person name="Fu W.Y."/>
            <person name="Jin J."/>
            <person name="Li X.W."/>
            <person name="Jiao Y."/>
            <person name="Zhou C.C."/>
            <person name="Tu T."/>
            <person name="Chai C.Y."/>
            <person name="Gao J.L."/>
            <person name="Fan L.J."/>
            <person name="van de Weg E."/>
            <person name="Wang J.Y."/>
            <person name="Gao Z.S."/>
        </authorList>
    </citation>
    <scope>NUCLEOTIDE SEQUENCE [LARGE SCALE GENOMIC DNA]</scope>
    <source>
        <tissue evidence="1">Leaves</tissue>
    </source>
</reference>
<gene>
    <name evidence="1" type="ORF">CJ030_MR8G028268</name>
</gene>
<keyword evidence="2" id="KW-1185">Reference proteome</keyword>
<dbReference type="InterPro" id="IPR053091">
    <property type="entry name" value="PSII_Assembly/Photoprotect-Rel"/>
</dbReference>
<dbReference type="SUPFAM" id="SSF103511">
    <property type="entry name" value="Chlorophyll a-b binding protein"/>
    <property type="match status" value="1"/>
</dbReference>
<dbReference type="Gene3D" id="1.10.3460.10">
    <property type="entry name" value="Chlorophyll a/b binding protein domain"/>
    <property type="match status" value="1"/>
</dbReference>
<dbReference type="AlphaFoldDB" id="A0A6A1UWY5"/>
<proteinExistence type="predicted"/>
<organism evidence="1 2">
    <name type="scientific">Morella rubra</name>
    <name type="common">Chinese bayberry</name>
    <dbReference type="NCBI Taxonomy" id="262757"/>
    <lineage>
        <taxon>Eukaryota</taxon>
        <taxon>Viridiplantae</taxon>
        <taxon>Streptophyta</taxon>
        <taxon>Embryophyta</taxon>
        <taxon>Tracheophyta</taxon>
        <taxon>Spermatophyta</taxon>
        <taxon>Magnoliopsida</taxon>
        <taxon>eudicotyledons</taxon>
        <taxon>Gunneridae</taxon>
        <taxon>Pentapetalae</taxon>
        <taxon>rosids</taxon>
        <taxon>fabids</taxon>
        <taxon>Fagales</taxon>
        <taxon>Myricaceae</taxon>
        <taxon>Morella</taxon>
    </lineage>
</organism>
<dbReference type="EMBL" id="RXIC02000026">
    <property type="protein sequence ID" value="KAB1204187.1"/>
    <property type="molecule type" value="Genomic_DNA"/>
</dbReference>
<evidence type="ECO:0000313" key="2">
    <source>
        <dbReference type="Proteomes" id="UP000516437"/>
    </source>
</evidence>
<dbReference type="GO" id="GO:0009535">
    <property type="term" value="C:chloroplast thylakoid membrane"/>
    <property type="evidence" value="ECO:0007669"/>
    <property type="project" value="TreeGrafter"/>
</dbReference>
<protein>
    <submittedName>
        <fullName evidence="1">Uncharacterized protein</fullName>
    </submittedName>
</protein>